<name>B4CTP4_9BACT</name>
<evidence type="ECO:0000313" key="2">
    <source>
        <dbReference type="Proteomes" id="UP000005824"/>
    </source>
</evidence>
<reference evidence="1 2" key="1">
    <citation type="journal article" date="2011" name="J. Bacteriol.">
        <title>Genome sequence of Chthoniobacter flavus Ellin428, an aerobic heterotrophic soil bacterium.</title>
        <authorList>
            <person name="Kant R."/>
            <person name="van Passel M.W."/>
            <person name="Palva A."/>
            <person name="Lucas S."/>
            <person name="Lapidus A."/>
            <person name="Glavina Del Rio T."/>
            <person name="Dalin E."/>
            <person name="Tice H."/>
            <person name="Bruce D."/>
            <person name="Goodwin L."/>
            <person name="Pitluck S."/>
            <person name="Larimer F.W."/>
            <person name="Land M.L."/>
            <person name="Hauser L."/>
            <person name="Sangwan P."/>
            <person name="de Vos W.M."/>
            <person name="Janssen P.H."/>
            <person name="Smidt H."/>
        </authorList>
    </citation>
    <scope>NUCLEOTIDE SEQUENCE [LARGE SCALE GENOMIC DNA]</scope>
    <source>
        <strain evidence="1 2">Ellin428</strain>
    </source>
</reference>
<keyword evidence="2" id="KW-1185">Reference proteome</keyword>
<gene>
    <name evidence="1" type="ORF">CfE428DRAFT_0065</name>
</gene>
<comment type="caution">
    <text evidence="1">The sequence shown here is derived from an EMBL/GenBank/DDBJ whole genome shotgun (WGS) entry which is preliminary data.</text>
</comment>
<dbReference type="EMBL" id="ABVL01000001">
    <property type="protein sequence ID" value="EDY21940.1"/>
    <property type="molecule type" value="Genomic_DNA"/>
</dbReference>
<accession>B4CTP4</accession>
<sequence>MSCSLPAETGPNPLMTAERAKEWPWKRLSPRARKRLKNGLRFPDSLDDPLHCVFVLEGR</sequence>
<dbReference type="InParanoid" id="B4CTP4"/>
<evidence type="ECO:0000313" key="1">
    <source>
        <dbReference type="EMBL" id="EDY21940.1"/>
    </source>
</evidence>
<dbReference type="AlphaFoldDB" id="B4CTP4"/>
<organism evidence="1 2">
    <name type="scientific">Chthoniobacter flavus Ellin428</name>
    <dbReference type="NCBI Taxonomy" id="497964"/>
    <lineage>
        <taxon>Bacteria</taxon>
        <taxon>Pseudomonadati</taxon>
        <taxon>Verrucomicrobiota</taxon>
        <taxon>Spartobacteria</taxon>
        <taxon>Chthoniobacterales</taxon>
        <taxon>Chthoniobacteraceae</taxon>
        <taxon>Chthoniobacter</taxon>
    </lineage>
</organism>
<dbReference type="Proteomes" id="UP000005824">
    <property type="component" value="Unassembled WGS sequence"/>
</dbReference>
<dbReference type="STRING" id="497964.CfE428DRAFT_0065"/>
<proteinExistence type="predicted"/>
<protein>
    <submittedName>
        <fullName evidence="1">Uncharacterized protein</fullName>
    </submittedName>
</protein>